<evidence type="ECO:0000313" key="2">
    <source>
        <dbReference type="EMBL" id="VWB60793.1"/>
    </source>
</evidence>
<keyword evidence="4" id="KW-1185">Reference proteome</keyword>
<evidence type="ECO:0000313" key="4">
    <source>
        <dbReference type="Proteomes" id="UP001248067"/>
    </source>
</evidence>
<reference evidence="2 3" key="2">
    <citation type="submission" date="2019-09" db="EMBL/GenBank/DDBJ databases">
        <authorList>
            <person name="Depoorter E."/>
        </authorList>
    </citation>
    <scope>NUCLEOTIDE SEQUENCE [LARGE SCALE GENOMIC DNA]</scope>
    <source>
        <strain evidence="2">LMG 26883</strain>
    </source>
</reference>
<dbReference type="EMBL" id="CABVPP010000018">
    <property type="protein sequence ID" value="VWB60793.1"/>
    <property type="molecule type" value="Genomic_DNA"/>
</dbReference>
<dbReference type="Proteomes" id="UP001248067">
    <property type="component" value="Unassembled WGS sequence"/>
</dbReference>
<name>A0A6P2L128_9BURK</name>
<reference evidence="1 4" key="1">
    <citation type="submission" date="2019-06" db="EMBL/GenBank/DDBJ databases">
        <title>Evolution of Burkholderia multivorans in the lungs of Cystic Fibrosis patients.</title>
        <authorList>
            <person name="Moreira L.M."/>
        </authorList>
    </citation>
    <scope>NUCLEOTIDE SEQUENCE [LARGE SCALE GENOMIC DNA]</scope>
    <source>
        <strain evidence="1 4">VC13239</strain>
    </source>
</reference>
<dbReference type="Proteomes" id="UP000494162">
    <property type="component" value="Unassembled WGS sequence"/>
</dbReference>
<protein>
    <submittedName>
        <fullName evidence="2">Uncharacterized protein</fullName>
    </submittedName>
</protein>
<dbReference type="EMBL" id="VJSY01000034">
    <property type="protein sequence ID" value="MDR8755907.1"/>
    <property type="molecule type" value="Genomic_DNA"/>
</dbReference>
<organism evidence="2 3">
    <name type="scientific">Burkholderia pseudomultivorans</name>
    <dbReference type="NCBI Taxonomy" id="1207504"/>
    <lineage>
        <taxon>Bacteria</taxon>
        <taxon>Pseudomonadati</taxon>
        <taxon>Pseudomonadota</taxon>
        <taxon>Betaproteobacteria</taxon>
        <taxon>Burkholderiales</taxon>
        <taxon>Burkholderiaceae</taxon>
        <taxon>Burkholderia</taxon>
        <taxon>Burkholderia cepacia complex</taxon>
    </lineage>
</organism>
<evidence type="ECO:0000313" key="3">
    <source>
        <dbReference type="Proteomes" id="UP000494162"/>
    </source>
</evidence>
<gene>
    <name evidence="2" type="ORF">BPS26883_02860</name>
    <name evidence="1" type="ORF">FEQ00_04339</name>
</gene>
<sequence length="39" mass="4451">MLVKDNLGEFNAHWVTWLLVKGSWPFFQRSAMLAGSELA</sequence>
<dbReference type="AlphaFoldDB" id="A0A6P2L128"/>
<evidence type="ECO:0000313" key="1">
    <source>
        <dbReference type="EMBL" id="MDR8755907.1"/>
    </source>
</evidence>
<accession>A0A6P2L128</accession>
<proteinExistence type="predicted"/>